<proteinExistence type="predicted"/>
<comment type="subcellular location">
    <subcellularLocation>
        <location evidence="2">Membrane</location>
    </subcellularLocation>
    <subcellularLocation>
        <location evidence="3">Secreted</location>
    </subcellularLocation>
</comment>
<evidence type="ECO:0000256" key="7">
    <source>
        <dbReference type="ARBA" id="ARBA00023026"/>
    </source>
</evidence>
<evidence type="ECO:0000313" key="11">
    <source>
        <dbReference type="EMBL" id="TDK53340.1"/>
    </source>
</evidence>
<feature type="region of interest" description="Disordered" evidence="9">
    <location>
        <begin position="432"/>
        <end position="453"/>
    </location>
</feature>
<dbReference type="InterPro" id="IPR050557">
    <property type="entry name" value="RTX_toxin/Mannuronan_C5-epim"/>
</dbReference>
<sequence>MVGGASGDEIYGHGGDDTFDGGTGADLLFGGAGDDTIRGGKGDDRIEGGAGVDTLTGGRGADTFVLDKDGDVDIITDFEFGVDRIEVRSDLAGGLAGDTPAVAMSIGGALHVATIVDALGLPTELNIMLGKLTMARLPNGLDALSDYFQKVEAGKGTVTLGTEKGDAIDAKRGSPTFGLSGVDVIGGTRRSDLIFGNGDPDELQGKGGPDILIGGAGDNTLYGGGGNDLLVGDEDVDLILGGPGRDTLIGGAGHDRLAGGAGRDVFVISNNSLDSRPDPDTVRDFEIGKDRIDLSGLRDKSDALTLSDIGLVKHAGKHWLTTPSTIDSAGHDRMARINFSDEGAKLEELREKFLVAEHFIFKGGYGALVSGRDAAKLLGTKSGDLIMGNGLANTISGGKGADTLLGGASGDTLKGGPGKDVLSGGVGDDRLEGGGGDDILEGGEGDDRLIGGPGDDKLIGGPGDDRLTGGPGADEFHFSALRTVINTNRITDFEPGVDKIVIDEDIRDDLVFTIADGEVTISGKGLDGIESTITFDYLEAMDLLLRGVTVPDDL</sequence>
<organism evidence="11 12">
    <name type="scientific">Antarcticimicrobium luteum</name>
    <dbReference type="NCBI Taxonomy" id="2547397"/>
    <lineage>
        <taxon>Bacteria</taxon>
        <taxon>Pseudomonadati</taxon>
        <taxon>Pseudomonadota</taxon>
        <taxon>Alphaproteobacteria</taxon>
        <taxon>Rhodobacterales</taxon>
        <taxon>Paracoccaceae</taxon>
        <taxon>Antarcticimicrobium</taxon>
    </lineage>
</organism>
<dbReference type="InterPro" id="IPR003995">
    <property type="entry name" value="RTX_toxin_determinant-A"/>
</dbReference>
<dbReference type="Proteomes" id="UP000295301">
    <property type="component" value="Unassembled WGS sequence"/>
</dbReference>
<comment type="cofactor">
    <cofactor evidence="1">
        <name>Ca(2+)</name>
        <dbReference type="ChEBI" id="CHEBI:29108"/>
    </cofactor>
</comment>
<keyword evidence="4" id="KW-0964">Secreted</keyword>
<evidence type="ECO:0000256" key="6">
    <source>
        <dbReference type="ARBA" id="ARBA00022737"/>
    </source>
</evidence>
<evidence type="ECO:0000256" key="8">
    <source>
        <dbReference type="ARBA" id="ARBA00023136"/>
    </source>
</evidence>
<keyword evidence="5" id="KW-0800">Toxin</keyword>
<name>A0A4V3ASU1_9RHOB</name>
<evidence type="ECO:0000256" key="2">
    <source>
        <dbReference type="ARBA" id="ARBA00004370"/>
    </source>
</evidence>
<dbReference type="PANTHER" id="PTHR38340:SF1">
    <property type="entry name" value="S-LAYER PROTEIN"/>
    <property type="match status" value="1"/>
</dbReference>
<evidence type="ECO:0000256" key="3">
    <source>
        <dbReference type="ARBA" id="ARBA00004613"/>
    </source>
</evidence>
<comment type="caution">
    <text evidence="11">The sequence shown here is derived from an EMBL/GenBank/DDBJ whole genome shotgun (WGS) entry which is preliminary data.</text>
</comment>
<dbReference type="InterPro" id="IPR011049">
    <property type="entry name" value="Serralysin-like_metalloprot_C"/>
</dbReference>
<dbReference type="GO" id="GO:0005615">
    <property type="term" value="C:extracellular space"/>
    <property type="evidence" value="ECO:0007669"/>
    <property type="project" value="InterPro"/>
</dbReference>
<feature type="domain" description="Peptidase M10 serralysin C-terminal" evidence="10">
    <location>
        <begin position="247"/>
        <end position="307"/>
    </location>
</feature>
<protein>
    <submittedName>
        <fullName evidence="11">Calcium-binding protein</fullName>
    </submittedName>
</protein>
<dbReference type="Pfam" id="PF00353">
    <property type="entry name" value="HemolysinCabind"/>
    <property type="match status" value="5"/>
</dbReference>
<gene>
    <name evidence="11" type="ORF">E1832_00740</name>
</gene>
<dbReference type="Pfam" id="PF08548">
    <property type="entry name" value="Peptidase_M10_C"/>
    <property type="match status" value="1"/>
</dbReference>
<keyword evidence="6" id="KW-0677">Repeat</keyword>
<reference evidence="11 12" key="1">
    <citation type="submission" date="2019-03" db="EMBL/GenBank/DDBJ databases">
        <title>Ruegeria lutea sp. nov., a novel strain, isolated from marine sediment, the Masan Bay, South Korea.</title>
        <authorList>
            <person name="Kim J."/>
            <person name="Kim D.-Y."/>
            <person name="Lee S.-S."/>
        </authorList>
    </citation>
    <scope>NUCLEOTIDE SEQUENCE [LARGE SCALE GENOMIC DNA]</scope>
    <source>
        <strain evidence="11 12">318-1</strain>
    </source>
</reference>
<dbReference type="PRINTS" id="PR01488">
    <property type="entry name" value="RTXTOXINA"/>
</dbReference>
<dbReference type="GO" id="GO:0005509">
    <property type="term" value="F:calcium ion binding"/>
    <property type="evidence" value="ECO:0007669"/>
    <property type="project" value="InterPro"/>
</dbReference>
<accession>A0A4V3ASU1</accession>
<keyword evidence="8" id="KW-0472">Membrane</keyword>
<dbReference type="InterPro" id="IPR001343">
    <property type="entry name" value="Hemolysn_Ca-bd"/>
</dbReference>
<dbReference type="OrthoDB" id="7624131at2"/>
<dbReference type="PRINTS" id="PR00313">
    <property type="entry name" value="CABNDNGRPT"/>
</dbReference>
<keyword evidence="7" id="KW-0843">Virulence</keyword>
<dbReference type="GO" id="GO:0016020">
    <property type="term" value="C:membrane"/>
    <property type="evidence" value="ECO:0007669"/>
    <property type="project" value="UniProtKB-SubCell"/>
</dbReference>
<dbReference type="SUPFAM" id="SSF51120">
    <property type="entry name" value="beta-Roll"/>
    <property type="match status" value="3"/>
</dbReference>
<evidence type="ECO:0000313" key="12">
    <source>
        <dbReference type="Proteomes" id="UP000295301"/>
    </source>
</evidence>
<dbReference type="InterPro" id="IPR018511">
    <property type="entry name" value="Hemolysin-typ_Ca-bd_CS"/>
</dbReference>
<keyword evidence="12" id="KW-1185">Reference proteome</keyword>
<evidence type="ECO:0000256" key="9">
    <source>
        <dbReference type="SAM" id="MobiDB-lite"/>
    </source>
</evidence>
<evidence type="ECO:0000256" key="1">
    <source>
        <dbReference type="ARBA" id="ARBA00001913"/>
    </source>
</evidence>
<dbReference type="PANTHER" id="PTHR38340">
    <property type="entry name" value="S-LAYER PROTEIN"/>
    <property type="match status" value="1"/>
</dbReference>
<dbReference type="InterPro" id="IPR013858">
    <property type="entry name" value="Peptidase_M10B_C"/>
</dbReference>
<dbReference type="Gene3D" id="2.150.10.10">
    <property type="entry name" value="Serralysin-like metalloprotease, C-terminal"/>
    <property type="match status" value="4"/>
</dbReference>
<evidence type="ECO:0000256" key="4">
    <source>
        <dbReference type="ARBA" id="ARBA00022525"/>
    </source>
</evidence>
<dbReference type="PROSITE" id="PS00330">
    <property type="entry name" value="HEMOLYSIN_CALCIUM"/>
    <property type="match status" value="9"/>
</dbReference>
<evidence type="ECO:0000259" key="10">
    <source>
        <dbReference type="Pfam" id="PF08548"/>
    </source>
</evidence>
<dbReference type="GO" id="GO:0090729">
    <property type="term" value="F:toxin activity"/>
    <property type="evidence" value="ECO:0007669"/>
    <property type="project" value="UniProtKB-KW"/>
</dbReference>
<evidence type="ECO:0000256" key="5">
    <source>
        <dbReference type="ARBA" id="ARBA00022656"/>
    </source>
</evidence>
<dbReference type="EMBL" id="SMUV01000028">
    <property type="protein sequence ID" value="TDK53340.1"/>
    <property type="molecule type" value="Genomic_DNA"/>
</dbReference>
<dbReference type="AlphaFoldDB" id="A0A4V3ASU1"/>